<organism evidence="1 2">
    <name type="scientific">Panagrolaimus sp. ES5</name>
    <dbReference type="NCBI Taxonomy" id="591445"/>
    <lineage>
        <taxon>Eukaryota</taxon>
        <taxon>Metazoa</taxon>
        <taxon>Ecdysozoa</taxon>
        <taxon>Nematoda</taxon>
        <taxon>Chromadorea</taxon>
        <taxon>Rhabditida</taxon>
        <taxon>Tylenchina</taxon>
        <taxon>Panagrolaimomorpha</taxon>
        <taxon>Panagrolaimoidea</taxon>
        <taxon>Panagrolaimidae</taxon>
        <taxon>Panagrolaimus</taxon>
    </lineage>
</organism>
<protein>
    <submittedName>
        <fullName evidence="2">Cyclin-dependent kinases regulatory subunit</fullName>
    </submittedName>
</protein>
<dbReference type="Proteomes" id="UP000887579">
    <property type="component" value="Unplaced"/>
</dbReference>
<name>A0AC34FDM9_9BILA</name>
<sequence length="101" mass="12206">MKAPPSNTSSHHQKLPFYLRKPEVFPIDAYEFCYSDVYSDDDFDYRHVTIKEQYRKYVPQNCLFSEDEWRGIGVQMSPGWIHFMIHNPEPHILIFRRPKKN</sequence>
<reference evidence="2" key="1">
    <citation type="submission" date="2022-11" db="UniProtKB">
        <authorList>
            <consortium name="WormBaseParasite"/>
        </authorList>
    </citation>
    <scope>IDENTIFICATION</scope>
</reference>
<evidence type="ECO:0000313" key="1">
    <source>
        <dbReference type="Proteomes" id="UP000887579"/>
    </source>
</evidence>
<evidence type="ECO:0000313" key="2">
    <source>
        <dbReference type="WBParaSite" id="ES5_v2.g14942.t1"/>
    </source>
</evidence>
<accession>A0AC34FDM9</accession>
<dbReference type="WBParaSite" id="ES5_v2.g14942.t1">
    <property type="protein sequence ID" value="ES5_v2.g14942.t1"/>
    <property type="gene ID" value="ES5_v2.g14942"/>
</dbReference>
<proteinExistence type="predicted"/>